<dbReference type="Proteomes" id="UP001334084">
    <property type="component" value="Chromosome 1"/>
</dbReference>
<feature type="transmembrane region" description="Helical" evidence="1">
    <location>
        <begin position="111"/>
        <end position="129"/>
    </location>
</feature>
<dbReference type="GeneID" id="90540237"/>
<feature type="transmembrane region" description="Helical" evidence="1">
    <location>
        <begin position="55"/>
        <end position="74"/>
    </location>
</feature>
<feature type="transmembrane region" description="Helical" evidence="1">
    <location>
        <begin position="230"/>
        <end position="248"/>
    </location>
</feature>
<dbReference type="EMBL" id="CP142726">
    <property type="protein sequence ID" value="WUR02437.1"/>
    <property type="molecule type" value="Genomic_DNA"/>
</dbReference>
<gene>
    <name evidence="2" type="ORF">VNE69_01373</name>
</gene>
<feature type="transmembrane region" description="Helical" evidence="1">
    <location>
        <begin position="80"/>
        <end position="99"/>
    </location>
</feature>
<dbReference type="AlphaFoldDB" id="A0AAX4J973"/>
<keyword evidence="3" id="KW-1185">Reference proteome</keyword>
<name>A0AAX4J973_9MICR</name>
<protein>
    <submittedName>
        <fullName evidence="2">Membrane protein</fullName>
    </submittedName>
</protein>
<keyword evidence="1" id="KW-0472">Membrane</keyword>
<reference evidence="2" key="1">
    <citation type="journal article" date="2024" name="BMC Genomics">
        <title>Functional annotation of a divergent genome using sequence and structure-based similarity.</title>
        <authorList>
            <person name="Svedberg D."/>
            <person name="Winiger R.R."/>
            <person name="Berg A."/>
            <person name="Sharma H."/>
            <person name="Tellgren-Roth C."/>
            <person name="Debrunner-Vossbrinck B.A."/>
            <person name="Vossbrinck C.R."/>
            <person name="Barandun J."/>
        </authorList>
    </citation>
    <scope>NUCLEOTIDE SEQUENCE</scope>
    <source>
        <strain evidence="2">Illinois isolate</strain>
    </source>
</reference>
<dbReference type="RefSeq" id="XP_065328582.1">
    <property type="nucleotide sequence ID" value="XM_065472510.1"/>
</dbReference>
<evidence type="ECO:0000313" key="2">
    <source>
        <dbReference type="EMBL" id="WUR02437.1"/>
    </source>
</evidence>
<accession>A0AAX4J973</accession>
<dbReference type="KEGG" id="vnx:VNE69_01373"/>
<evidence type="ECO:0000313" key="3">
    <source>
        <dbReference type="Proteomes" id="UP001334084"/>
    </source>
</evidence>
<feature type="transmembrane region" description="Helical" evidence="1">
    <location>
        <begin position="205"/>
        <end position="224"/>
    </location>
</feature>
<organism evidence="2 3">
    <name type="scientific">Vairimorpha necatrix</name>
    <dbReference type="NCBI Taxonomy" id="6039"/>
    <lineage>
        <taxon>Eukaryota</taxon>
        <taxon>Fungi</taxon>
        <taxon>Fungi incertae sedis</taxon>
        <taxon>Microsporidia</taxon>
        <taxon>Nosematidae</taxon>
        <taxon>Vairimorpha</taxon>
    </lineage>
</organism>
<keyword evidence="1" id="KW-1133">Transmembrane helix</keyword>
<keyword evidence="1" id="KW-0812">Transmembrane</keyword>
<sequence>MNIKKYGSALFLSIFSAYKSTFLSSPSNVTTDAFFVPLTCALIFSYKVRRPEKRNFLGGTVGSLLYLVSVWKMATGSNKLNKEICLLVNCLGIFIAYIFKYLISKEISANVYSFCFYLLSLILCSIFILKDLDFSGYRIFETISDNLHGIMSYVIYTIITNIITNEIGIIDYIFYSSFITILFWALISLFLPFGNLYKDNILDIILYYAVSLVVYLSTIAYTQMYGIISINYLHIINLMIFLLIKLTTNEIKT</sequence>
<proteinExistence type="predicted"/>
<feature type="transmembrane region" description="Helical" evidence="1">
    <location>
        <begin position="172"/>
        <end position="193"/>
    </location>
</feature>
<evidence type="ECO:0000256" key="1">
    <source>
        <dbReference type="SAM" id="Phobius"/>
    </source>
</evidence>